<keyword evidence="1" id="KW-0808">Transferase</keyword>
<feature type="domain" description="Methyltransferase type 11" evidence="2">
    <location>
        <begin position="46"/>
        <end position="143"/>
    </location>
</feature>
<dbReference type="GO" id="GO:0008757">
    <property type="term" value="F:S-adenosylmethionine-dependent methyltransferase activity"/>
    <property type="evidence" value="ECO:0007669"/>
    <property type="project" value="InterPro"/>
</dbReference>
<keyword evidence="3" id="KW-0489">Methyltransferase</keyword>
<proteinExistence type="predicted"/>
<organism evidence="3 4">
    <name type="scientific">Paucidesulfovibrio gracilis DSM 16080</name>
    <dbReference type="NCBI Taxonomy" id="1121449"/>
    <lineage>
        <taxon>Bacteria</taxon>
        <taxon>Pseudomonadati</taxon>
        <taxon>Thermodesulfobacteriota</taxon>
        <taxon>Desulfovibrionia</taxon>
        <taxon>Desulfovibrionales</taxon>
        <taxon>Desulfovibrionaceae</taxon>
        <taxon>Paucidesulfovibrio</taxon>
    </lineage>
</organism>
<dbReference type="EMBL" id="FUYC01000005">
    <property type="protein sequence ID" value="SKA82015.1"/>
    <property type="molecule type" value="Genomic_DNA"/>
</dbReference>
<dbReference type="Proteomes" id="UP000190027">
    <property type="component" value="Unassembled WGS sequence"/>
</dbReference>
<evidence type="ECO:0000313" key="4">
    <source>
        <dbReference type="Proteomes" id="UP000190027"/>
    </source>
</evidence>
<dbReference type="RefSeq" id="WP_159447161.1">
    <property type="nucleotide sequence ID" value="NZ_FUYC01000005.1"/>
</dbReference>
<gene>
    <name evidence="3" type="ORF">SAMN02745704_01488</name>
</gene>
<dbReference type="Pfam" id="PF08241">
    <property type="entry name" value="Methyltransf_11"/>
    <property type="match status" value="1"/>
</dbReference>
<dbReference type="CDD" id="cd02440">
    <property type="entry name" value="AdoMet_MTases"/>
    <property type="match status" value="1"/>
</dbReference>
<dbReference type="InterPro" id="IPR013216">
    <property type="entry name" value="Methyltransf_11"/>
</dbReference>
<dbReference type="STRING" id="1121449.SAMN02745704_01488"/>
<evidence type="ECO:0000313" key="3">
    <source>
        <dbReference type="EMBL" id="SKA82015.1"/>
    </source>
</evidence>
<dbReference type="PANTHER" id="PTHR43861:SF3">
    <property type="entry name" value="PUTATIVE (AFU_ORTHOLOGUE AFUA_2G14390)-RELATED"/>
    <property type="match status" value="1"/>
</dbReference>
<keyword evidence="3" id="KW-0830">Ubiquinone</keyword>
<dbReference type="AlphaFoldDB" id="A0A1T4WYT9"/>
<reference evidence="3 4" key="1">
    <citation type="submission" date="2017-02" db="EMBL/GenBank/DDBJ databases">
        <authorList>
            <person name="Peterson S.W."/>
        </authorList>
    </citation>
    <scope>NUCLEOTIDE SEQUENCE [LARGE SCALE GENOMIC DNA]</scope>
    <source>
        <strain evidence="3 4">DSM 16080</strain>
    </source>
</reference>
<dbReference type="GO" id="GO:0032259">
    <property type="term" value="P:methylation"/>
    <property type="evidence" value="ECO:0007669"/>
    <property type="project" value="UniProtKB-KW"/>
</dbReference>
<dbReference type="SUPFAM" id="SSF53335">
    <property type="entry name" value="S-adenosyl-L-methionine-dependent methyltransferases"/>
    <property type="match status" value="1"/>
</dbReference>
<dbReference type="PANTHER" id="PTHR43861">
    <property type="entry name" value="TRANS-ACONITATE 2-METHYLTRANSFERASE-RELATED"/>
    <property type="match status" value="1"/>
</dbReference>
<accession>A0A1T4WYT9</accession>
<sequence>MYESKIKFFDAQARAPWADAPYGEDEEGKLERLLALLPPGRGHDLLEPGCGTGRLTERLAQTVGPKGSVTALDISPRMVESARTRLTGMDNAEVLVADLERCVLPKRAYDAVVCHQVFPHFNDPARALERISKLLKPRGRVIVSHFIGRDEVNDVHRKAGTAVENDLLPDAEGMHAMFETVGFSIAVLEDLPGLYLLSASRA</sequence>
<dbReference type="Gene3D" id="3.40.50.150">
    <property type="entry name" value="Vaccinia Virus protein VP39"/>
    <property type="match status" value="1"/>
</dbReference>
<name>A0A1T4WYT9_9BACT</name>
<evidence type="ECO:0000256" key="1">
    <source>
        <dbReference type="ARBA" id="ARBA00022679"/>
    </source>
</evidence>
<keyword evidence="4" id="KW-1185">Reference proteome</keyword>
<protein>
    <submittedName>
        <fullName evidence="3">Ubiquinone/menaquinone biosynthesis C-methylase UbiE</fullName>
    </submittedName>
</protein>
<dbReference type="OrthoDB" id="5504467at2"/>
<dbReference type="InterPro" id="IPR029063">
    <property type="entry name" value="SAM-dependent_MTases_sf"/>
</dbReference>
<evidence type="ECO:0000259" key="2">
    <source>
        <dbReference type="Pfam" id="PF08241"/>
    </source>
</evidence>